<feature type="domain" description="4Fe-4S ferredoxin-type" evidence="10">
    <location>
        <begin position="44"/>
        <end position="73"/>
    </location>
</feature>
<evidence type="ECO:0000259" key="10">
    <source>
        <dbReference type="PROSITE" id="PS51379"/>
    </source>
</evidence>
<dbReference type="NCBIfam" id="NF043069">
    <property type="entry name" value="T4HPD_activ_SAM"/>
    <property type="match status" value="1"/>
</dbReference>
<dbReference type="GO" id="GO:0051539">
    <property type="term" value="F:4 iron, 4 sulfur cluster binding"/>
    <property type="evidence" value="ECO:0007669"/>
    <property type="project" value="UniProtKB-KW"/>
</dbReference>
<protein>
    <submittedName>
        <fullName evidence="12">Glycyl-radical enzyme activating protein</fullName>
    </submittedName>
</protein>
<dbReference type="Pfam" id="PF04055">
    <property type="entry name" value="Radical_SAM"/>
    <property type="match status" value="1"/>
</dbReference>
<gene>
    <name evidence="12" type="ORF">H9873_04895</name>
</gene>
<keyword evidence="4" id="KW-0949">S-adenosyl-L-methionine</keyword>
<dbReference type="SFLD" id="SFLDS00029">
    <property type="entry name" value="Radical_SAM"/>
    <property type="match status" value="1"/>
</dbReference>
<dbReference type="InterPro" id="IPR017896">
    <property type="entry name" value="4Fe4S_Fe-S-bd"/>
</dbReference>
<organism evidence="12 13">
    <name type="scientific">Candidatus Dorea gallistercoris</name>
    <dbReference type="NCBI Taxonomy" id="2838542"/>
    <lineage>
        <taxon>Bacteria</taxon>
        <taxon>Bacillati</taxon>
        <taxon>Bacillota</taxon>
        <taxon>Clostridia</taxon>
        <taxon>Lachnospirales</taxon>
        <taxon>Lachnospiraceae</taxon>
        <taxon>Dorea</taxon>
    </lineage>
</organism>
<dbReference type="SUPFAM" id="SSF102114">
    <property type="entry name" value="Radical SAM enzymes"/>
    <property type="match status" value="1"/>
</dbReference>
<dbReference type="PROSITE" id="PS51379">
    <property type="entry name" value="4FE4S_FER_2"/>
    <property type="match status" value="2"/>
</dbReference>
<name>A0A9D1R9T7_9FIRM</name>
<reference evidence="12" key="2">
    <citation type="submission" date="2021-04" db="EMBL/GenBank/DDBJ databases">
        <authorList>
            <person name="Gilroy R."/>
        </authorList>
    </citation>
    <scope>NUCLEOTIDE SEQUENCE</scope>
    <source>
        <strain evidence="12">ChiSxjej1B13-11762</strain>
    </source>
</reference>
<comment type="caution">
    <text evidence="12">The sequence shown here is derived from an EMBL/GenBank/DDBJ whole genome shotgun (WGS) entry which is preliminary data.</text>
</comment>
<evidence type="ECO:0000259" key="11">
    <source>
        <dbReference type="PROSITE" id="PS51918"/>
    </source>
</evidence>
<comment type="catalytic activity">
    <reaction evidence="9">
        <text>glycyl-[protein] + reduced [flavodoxin] + S-adenosyl-L-methionine = glycin-2-yl radical-[protein] + semiquinone [flavodoxin] + 5'-deoxyadenosine + L-methionine + H(+)</text>
        <dbReference type="Rhea" id="RHEA:61976"/>
        <dbReference type="Rhea" id="RHEA-COMP:10622"/>
        <dbReference type="Rhea" id="RHEA-COMP:14480"/>
        <dbReference type="Rhea" id="RHEA-COMP:15993"/>
        <dbReference type="Rhea" id="RHEA-COMP:15994"/>
        <dbReference type="ChEBI" id="CHEBI:15378"/>
        <dbReference type="ChEBI" id="CHEBI:17319"/>
        <dbReference type="ChEBI" id="CHEBI:29947"/>
        <dbReference type="ChEBI" id="CHEBI:32722"/>
        <dbReference type="ChEBI" id="CHEBI:57618"/>
        <dbReference type="ChEBI" id="CHEBI:57844"/>
        <dbReference type="ChEBI" id="CHEBI:59789"/>
        <dbReference type="ChEBI" id="CHEBI:140311"/>
    </reaction>
</comment>
<evidence type="ECO:0000256" key="7">
    <source>
        <dbReference type="ARBA" id="ARBA00023004"/>
    </source>
</evidence>
<keyword evidence="6" id="KW-0560">Oxidoreductase</keyword>
<accession>A0A9D1R9T7</accession>
<keyword evidence="7" id="KW-0408">Iron</keyword>
<feature type="domain" description="Radical SAM core" evidence="11">
    <location>
        <begin position="10"/>
        <end position="293"/>
    </location>
</feature>
<evidence type="ECO:0000256" key="2">
    <source>
        <dbReference type="ARBA" id="ARBA00009777"/>
    </source>
</evidence>
<dbReference type="InterPro" id="IPR013785">
    <property type="entry name" value="Aldolase_TIM"/>
</dbReference>
<evidence type="ECO:0000313" key="13">
    <source>
        <dbReference type="Proteomes" id="UP000824263"/>
    </source>
</evidence>
<dbReference type="InterPro" id="IPR001989">
    <property type="entry name" value="Radical_activat_CS"/>
</dbReference>
<evidence type="ECO:0000256" key="4">
    <source>
        <dbReference type="ARBA" id="ARBA00022691"/>
    </source>
</evidence>
<evidence type="ECO:0000256" key="8">
    <source>
        <dbReference type="ARBA" id="ARBA00023014"/>
    </source>
</evidence>
<proteinExistence type="inferred from homology"/>
<dbReference type="GO" id="GO:0043364">
    <property type="term" value="F:glycyl-radical enzyme activating activity"/>
    <property type="evidence" value="ECO:0007669"/>
    <property type="project" value="InterPro"/>
</dbReference>
<dbReference type="AlphaFoldDB" id="A0A9D1R9T7"/>
<reference evidence="12" key="1">
    <citation type="journal article" date="2021" name="PeerJ">
        <title>Extensive microbial diversity within the chicken gut microbiome revealed by metagenomics and culture.</title>
        <authorList>
            <person name="Gilroy R."/>
            <person name="Ravi A."/>
            <person name="Getino M."/>
            <person name="Pursley I."/>
            <person name="Horton D.L."/>
            <person name="Alikhan N.F."/>
            <person name="Baker D."/>
            <person name="Gharbi K."/>
            <person name="Hall N."/>
            <person name="Watson M."/>
            <person name="Adriaenssens E.M."/>
            <person name="Foster-Nyarko E."/>
            <person name="Jarju S."/>
            <person name="Secka A."/>
            <person name="Antonio M."/>
            <person name="Oren A."/>
            <person name="Chaudhuri R.R."/>
            <person name="La Ragione R."/>
            <person name="Hildebrand F."/>
            <person name="Pallen M.J."/>
        </authorList>
    </citation>
    <scope>NUCLEOTIDE SEQUENCE</scope>
    <source>
        <strain evidence="12">ChiSxjej1B13-11762</strain>
    </source>
</reference>
<keyword evidence="3" id="KW-0004">4Fe-4S</keyword>
<dbReference type="EMBL" id="DXGF01000091">
    <property type="protein sequence ID" value="HIW83642.1"/>
    <property type="molecule type" value="Genomic_DNA"/>
</dbReference>
<dbReference type="PROSITE" id="PS01087">
    <property type="entry name" value="RADICAL_ACTIVATING"/>
    <property type="match status" value="1"/>
</dbReference>
<keyword evidence="5" id="KW-0479">Metal-binding</keyword>
<comment type="similarity">
    <text evidence="2">Belongs to the organic radical-activating enzymes family.</text>
</comment>
<dbReference type="InterPro" id="IPR040074">
    <property type="entry name" value="BssD/PflA/YjjW"/>
</dbReference>
<dbReference type="PROSITE" id="PS00198">
    <property type="entry name" value="4FE4S_FER_1"/>
    <property type="match status" value="1"/>
</dbReference>
<dbReference type="InterPro" id="IPR007197">
    <property type="entry name" value="rSAM"/>
</dbReference>
<dbReference type="Gene3D" id="3.30.70.20">
    <property type="match status" value="1"/>
</dbReference>
<dbReference type="PIRSF" id="PIRSF000371">
    <property type="entry name" value="PFL_act_enz"/>
    <property type="match status" value="1"/>
</dbReference>
<evidence type="ECO:0000256" key="1">
    <source>
        <dbReference type="ARBA" id="ARBA00001966"/>
    </source>
</evidence>
<dbReference type="SFLD" id="SFLDG01118">
    <property type="entry name" value="activating_enzymes__group_2"/>
    <property type="match status" value="1"/>
</dbReference>
<feature type="domain" description="4Fe-4S ferredoxin-type" evidence="10">
    <location>
        <begin position="74"/>
        <end position="102"/>
    </location>
</feature>
<evidence type="ECO:0000256" key="5">
    <source>
        <dbReference type="ARBA" id="ARBA00022723"/>
    </source>
</evidence>
<dbReference type="Gene3D" id="3.20.20.70">
    <property type="entry name" value="Aldolase class I"/>
    <property type="match status" value="1"/>
</dbReference>
<sequence>MPLVTSIQKYSIHDGDGIRTTVFFKGCPLSCVWCHNPETQRYTREVLQDGERCSGCQSCVEACPEHAIHVKDGKAVTDREQCVKCGTCLDHCVQNLREIAGEEYTVDELVRQVKKDEMFYEESGGGVTLSGGEVMTSDMDYVEELVKKLHRQGISVTIDTCGYAPYENFRRLLPYVDTFLYDIKTLDQEKHKKYIGVENGKILKNLEQLNRDGARIYIRIPVVREVNGSEEEMGKIIRYLDEKKIHAAQVNLLPYHNTGKGKYGKLGQDYEGENLHAPDREEMEAFAALFREAGYQNTKIGG</sequence>
<dbReference type="InterPro" id="IPR050014">
    <property type="entry name" value="T4HPD_activ_SAM"/>
</dbReference>
<dbReference type="PANTHER" id="PTHR30352">
    <property type="entry name" value="PYRUVATE FORMATE-LYASE-ACTIVATING ENZYME"/>
    <property type="match status" value="1"/>
</dbReference>
<dbReference type="SUPFAM" id="SSF54862">
    <property type="entry name" value="4Fe-4S ferredoxins"/>
    <property type="match status" value="1"/>
</dbReference>
<dbReference type="InterPro" id="IPR017900">
    <property type="entry name" value="4Fe4S_Fe_S_CS"/>
</dbReference>
<evidence type="ECO:0000256" key="6">
    <source>
        <dbReference type="ARBA" id="ARBA00023002"/>
    </source>
</evidence>
<dbReference type="InterPro" id="IPR034457">
    <property type="entry name" value="Organic_radical-activating"/>
</dbReference>
<evidence type="ECO:0000256" key="9">
    <source>
        <dbReference type="ARBA" id="ARBA00047365"/>
    </source>
</evidence>
<evidence type="ECO:0000313" key="12">
    <source>
        <dbReference type="EMBL" id="HIW83642.1"/>
    </source>
</evidence>
<keyword evidence="8" id="KW-0411">Iron-sulfur</keyword>
<dbReference type="Pfam" id="PF00037">
    <property type="entry name" value="Fer4"/>
    <property type="match status" value="1"/>
</dbReference>
<dbReference type="InterPro" id="IPR058240">
    <property type="entry name" value="rSAM_sf"/>
</dbReference>
<evidence type="ECO:0000256" key="3">
    <source>
        <dbReference type="ARBA" id="ARBA00022485"/>
    </source>
</evidence>
<dbReference type="InterPro" id="IPR012839">
    <property type="entry name" value="Organic_radical_activase"/>
</dbReference>
<dbReference type="PANTHER" id="PTHR30352:SF4">
    <property type="entry name" value="PYRUVATE FORMATE-LYASE 2-ACTIVATING ENZYME"/>
    <property type="match status" value="1"/>
</dbReference>
<dbReference type="Proteomes" id="UP000824263">
    <property type="component" value="Unassembled WGS sequence"/>
</dbReference>
<dbReference type="NCBIfam" id="TIGR02494">
    <property type="entry name" value="PFLE_PFLC"/>
    <property type="match status" value="1"/>
</dbReference>
<dbReference type="GO" id="GO:0046872">
    <property type="term" value="F:metal ion binding"/>
    <property type="evidence" value="ECO:0007669"/>
    <property type="project" value="UniProtKB-KW"/>
</dbReference>
<comment type="cofactor">
    <cofactor evidence="1">
        <name>[4Fe-4S] cluster</name>
        <dbReference type="ChEBI" id="CHEBI:49883"/>
    </cofactor>
</comment>
<dbReference type="SFLD" id="SFLDG01066">
    <property type="entry name" value="organic_radical-activating_enz"/>
    <property type="match status" value="1"/>
</dbReference>
<dbReference type="PROSITE" id="PS51918">
    <property type="entry name" value="RADICAL_SAM"/>
    <property type="match status" value="1"/>
</dbReference>